<dbReference type="GO" id="GO:0003700">
    <property type="term" value="F:DNA-binding transcription factor activity"/>
    <property type="evidence" value="ECO:0007669"/>
    <property type="project" value="InterPro"/>
</dbReference>
<feature type="domain" description="ETS" evidence="3">
    <location>
        <begin position="1"/>
        <end position="37"/>
    </location>
</feature>
<dbReference type="STRING" id="103827.A0A0N5CSX3"/>
<gene>
    <name evidence="4" type="ORF">TCLT_LOCUS3324</name>
</gene>
<dbReference type="GO" id="GO:0043565">
    <property type="term" value="F:sequence-specific DNA binding"/>
    <property type="evidence" value="ECO:0007669"/>
    <property type="project" value="InterPro"/>
</dbReference>
<organism evidence="6">
    <name type="scientific">Thelazia callipaeda</name>
    <name type="common">Oriental eyeworm</name>
    <name type="synonym">Parasitic nematode</name>
    <dbReference type="NCBI Taxonomy" id="103827"/>
    <lineage>
        <taxon>Eukaryota</taxon>
        <taxon>Metazoa</taxon>
        <taxon>Ecdysozoa</taxon>
        <taxon>Nematoda</taxon>
        <taxon>Chromadorea</taxon>
        <taxon>Rhabditida</taxon>
        <taxon>Spirurina</taxon>
        <taxon>Spiruromorpha</taxon>
        <taxon>Thelazioidea</taxon>
        <taxon>Thelaziidae</taxon>
        <taxon>Thelazia</taxon>
    </lineage>
</organism>
<dbReference type="GO" id="GO:0005634">
    <property type="term" value="C:nucleus"/>
    <property type="evidence" value="ECO:0007669"/>
    <property type="project" value="UniProtKB-SubCell"/>
</dbReference>
<keyword evidence="5" id="KW-1185">Reference proteome</keyword>
<dbReference type="WBParaSite" id="TCLT_0000333001-mRNA-1">
    <property type="protein sequence ID" value="TCLT_0000333001-mRNA-1"/>
    <property type="gene ID" value="TCLT_0000333001"/>
</dbReference>
<dbReference type="InterPro" id="IPR000418">
    <property type="entry name" value="Ets_dom"/>
</dbReference>
<dbReference type="OrthoDB" id="8196042at2759"/>
<comment type="similarity">
    <text evidence="1 2">Belongs to the ETS family.</text>
</comment>
<protein>
    <submittedName>
        <fullName evidence="6">ETS domain-containing protein</fullName>
    </submittedName>
</protein>
<evidence type="ECO:0000313" key="4">
    <source>
        <dbReference type="EMBL" id="VDM99736.1"/>
    </source>
</evidence>
<dbReference type="Pfam" id="PF00178">
    <property type="entry name" value="Ets"/>
    <property type="match status" value="1"/>
</dbReference>
<evidence type="ECO:0000256" key="2">
    <source>
        <dbReference type="RuleBase" id="RU004019"/>
    </source>
</evidence>
<dbReference type="AlphaFoldDB" id="A0A0N5CSX3"/>
<accession>A0A0N5CSX3</accession>
<evidence type="ECO:0000256" key="1">
    <source>
        <dbReference type="ARBA" id="ARBA00005562"/>
    </source>
</evidence>
<keyword evidence="2" id="KW-0539">Nucleus</keyword>
<reference evidence="4 5" key="2">
    <citation type="submission" date="2018-11" db="EMBL/GenBank/DDBJ databases">
        <authorList>
            <consortium name="Pathogen Informatics"/>
        </authorList>
    </citation>
    <scope>NUCLEOTIDE SEQUENCE [LARGE SCALE GENOMIC DNA]</scope>
</reference>
<dbReference type="InterPro" id="IPR036390">
    <property type="entry name" value="WH_DNA-bd_sf"/>
</dbReference>
<sequence length="118" mass="13623">MTYEKLSRAMRTYYEKQILVPVPKTGLYPKKLVYKFGPSAEGWDAVCYEVEHSLVGVNFRAVHAEDIRDLNKFFRKFPVMYTMCAAIVSLAKLEKGKTEASESILEEQVVPVFYDMIE</sequence>
<proteinExistence type="inferred from homology"/>
<reference evidence="6" key="1">
    <citation type="submission" date="2017-02" db="UniProtKB">
        <authorList>
            <consortium name="WormBaseParasite"/>
        </authorList>
    </citation>
    <scope>IDENTIFICATION</scope>
</reference>
<dbReference type="EMBL" id="UYYF01001291">
    <property type="protein sequence ID" value="VDM99736.1"/>
    <property type="molecule type" value="Genomic_DNA"/>
</dbReference>
<dbReference type="Gene3D" id="1.10.10.10">
    <property type="entry name" value="Winged helix-like DNA-binding domain superfamily/Winged helix DNA-binding domain"/>
    <property type="match status" value="1"/>
</dbReference>
<evidence type="ECO:0000313" key="6">
    <source>
        <dbReference type="WBParaSite" id="TCLT_0000333001-mRNA-1"/>
    </source>
</evidence>
<name>A0A0N5CSX3_THECL</name>
<evidence type="ECO:0000313" key="5">
    <source>
        <dbReference type="Proteomes" id="UP000276776"/>
    </source>
</evidence>
<dbReference type="Proteomes" id="UP000276776">
    <property type="component" value="Unassembled WGS sequence"/>
</dbReference>
<dbReference type="PROSITE" id="PS50061">
    <property type="entry name" value="ETS_DOMAIN_3"/>
    <property type="match status" value="1"/>
</dbReference>
<dbReference type="InterPro" id="IPR036388">
    <property type="entry name" value="WH-like_DNA-bd_sf"/>
</dbReference>
<comment type="subcellular location">
    <subcellularLocation>
        <location evidence="2">Nucleus</location>
    </subcellularLocation>
</comment>
<keyword evidence="2" id="KW-0238">DNA-binding</keyword>
<dbReference type="SUPFAM" id="SSF46785">
    <property type="entry name" value="Winged helix' DNA-binding domain"/>
    <property type="match status" value="1"/>
</dbReference>
<evidence type="ECO:0000259" key="3">
    <source>
        <dbReference type="PROSITE" id="PS50061"/>
    </source>
</evidence>